<dbReference type="AlphaFoldDB" id="A0AAE9AX75"/>
<comment type="caution">
    <text evidence="3">The sequence shown here is derived from an EMBL/GenBank/DDBJ whole genome shotgun (WGS) entry which is preliminary data.</text>
</comment>
<keyword evidence="3" id="KW-0067">ATP-binding</keyword>
<dbReference type="GO" id="GO:0004674">
    <property type="term" value="F:protein serine/threonine kinase activity"/>
    <property type="evidence" value="ECO:0007669"/>
    <property type="project" value="UniProtKB-KW"/>
</dbReference>
<dbReference type="Pfam" id="PF13581">
    <property type="entry name" value="HATPase_c_2"/>
    <property type="match status" value="1"/>
</dbReference>
<dbReference type="PANTHER" id="PTHR35526:SF3">
    <property type="entry name" value="ANTI-SIGMA-F FACTOR RSBW"/>
    <property type="match status" value="1"/>
</dbReference>
<dbReference type="EMBL" id="SPAZ01000287">
    <property type="protein sequence ID" value="TQE21981.1"/>
    <property type="molecule type" value="Genomic_DNA"/>
</dbReference>
<proteinExistence type="predicted"/>
<dbReference type="CDD" id="cd16936">
    <property type="entry name" value="HATPase_RsbW-like"/>
    <property type="match status" value="1"/>
</dbReference>
<organism evidence="3 4">
    <name type="scientific">Streptomyces ipomoeae</name>
    <dbReference type="NCBI Taxonomy" id="103232"/>
    <lineage>
        <taxon>Bacteria</taxon>
        <taxon>Bacillati</taxon>
        <taxon>Actinomycetota</taxon>
        <taxon>Actinomycetes</taxon>
        <taxon>Kitasatosporales</taxon>
        <taxon>Streptomycetaceae</taxon>
        <taxon>Streptomyces</taxon>
    </lineage>
</organism>
<keyword evidence="3" id="KW-0547">Nucleotide-binding</keyword>
<dbReference type="PANTHER" id="PTHR35526">
    <property type="entry name" value="ANTI-SIGMA-F FACTOR RSBW-RELATED"/>
    <property type="match status" value="1"/>
</dbReference>
<dbReference type="Proteomes" id="UP000318720">
    <property type="component" value="Unassembled WGS sequence"/>
</dbReference>
<evidence type="ECO:0000259" key="2">
    <source>
        <dbReference type="Pfam" id="PF13581"/>
    </source>
</evidence>
<dbReference type="InterPro" id="IPR036890">
    <property type="entry name" value="HATPase_C_sf"/>
</dbReference>
<keyword evidence="1" id="KW-0808">Transferase</keyword>
<name>A0AAE9AX75_9ACTN</name>
<keyword evidence="1" id="KW-0418">Kinase</keyword>
<gene>
    <name evidence="3" type="ORF">Sipo8835_36945</name>
</gene>
<dbReference type="InterPro" id="IPR050267">
    <property type="entry name" value="Anti-sigma-factor_SerPK"/>
</dbReference>
<feature type="domain" description="Histidine kinase/HSP90-like ATPase" evidence="2">
    <location>
        <begin position="56"/>
        <end position="168"/>
    </location>
</feature>
<dbReference type="SUPFAM" id="SSF55874">
    <property type="entry name" value="ATPase domain of HSP90 chaperone/DNA topoisomerase II/histidine kinase"/>
    <property type="match status" value="1"/>
</dbReference>
<sequence>MSPVYVCRTSQPLDVAGIVTYHHPLPRGCPMPTRAVPPAAAPPAPVRAAAHQFPRHRRSVGRARAALRCQLGIWQIAGEVADTAALLPSELTTNAVRAKSTHGRNIGVRFELTGTGLRLEVSDSGDGKPELRRAGDEDVSGRGLVLVDALADDWGVAPRVGVGKVVWVLLALPLPEGPVS</sequence>
<accession>A0AAE9AX75</accession>
<evidence type="ECO:0000313" key="3">
    <source>
        <dbReference type="EMBL" id="TQE21981.1"/>
    </source>
</evidence>
<dbReference type="Gene3D" id="3.30.565.10">
    <property type="entry name" value="Histidine kinase-like ATPase, C-terminal domain"/>
    <property type="match status" value="1"/>
</dbReference>
<dbReference type="InterPro" id="IPR003594">
    <property type="entry name" value="HATPase_dom"/>
</dbReference>
<evidence type="ECO:0000256" key="1">
    <source>
        <dbReference type="ARBA" id="ARBA00022527"/>
    </source>
</evidence>
<dbReference type="GO" id="GO:0005524">
    <property type="term" value="F:ATP binding"/>
    <property type="evidence" value="ECO:0007669"/>
    <property type="project" value="UniProtKB-KW"/>
</dbReference>
<keyword evidence="1" id="KW-0723">Serine/threonine-protein kinase</keyword>
<evidence type="ECO:0000313" key="4">
    <source>
        <dbReference type="Proteomes" id="UP000318720"/>
    </source>
</evidence>
<protein>
    <submittedName>
        <fullName evidence="3">ATP-binding protein</fullName>
    </submittedName>
</protein>
<reference evidence="3 4" key="1">
    <citation type="submission" date="2019-03" db="EMBL/GenBank/DDBJ databases">
        <title>Comparative genomic analyses of the sweetpotato soil rot pathogen, Streptomyces ipomoeae.</title>
        <authorList>
            <person name="Ruschel Soares N."/>
            <person name="Badger J.H."/>
            <person name="Huguet-Tapia J.C."/>
            <person name="Clark C.A."/>
            <person name="Pettis G.S."/>
        </authorList>
    </citation>
    <scope>NUCLEOTIDE SEQUENCE [LARGE SCALE GENOMIC DNA]</scope>
    <source>
        <strain evidence="3 4">88-35</strain>
    </source>
</reference>